<keyword evidence="3" id="KW-1185">Reference proteome</keyword>
<gene>
    <name evidence="2" type="ORF">JL102_16465</name>
</gene>
<sequence length="70" mass="7983">MPKQYNNYIKYSGMAMQMAVSIYAGHWLGEFIDEKTNNDSGLYAKIITLVAVFLSTFLIIREVIKSNSDE</sequence>
<keyword evidence="1" id="KW-1133">Transmembrane helix</keyword>
<keyword evidence="1" id="KW-0812">Transmembrane</keyword>
<dbReference type="EMBL" id="JAESIY010000009">
    <property type="protein sequence ID" value="MBL3657746.1"/>
    <property type="molecule type" value="Genomic_DNA"/>
</dbReference>
<evidence type="ECO:0000256" key="1">
    <source>
        <dbReference type="SAM" id="Phobius"/>
    </source>
</evidence>
<accession>A0A937K1Q4</accession>
<comment type="caution">
    <text evidence="2">The sequence shown here is derived from an EMBL/GenBank/DDBJ whole genome shotgun (WGS) entry which is preliminary data.</text>
</comment>
<evidence type="ECO:0000313" key="2">
    <source>
        <dbReference type="EMBL" id="MBL3657746.1"/>
    </source>
</evidence>
<reference evidence="2" key="1">
    <citation type="submission" date="2021-01" db="EMBL/GenBank/DDBJ databases">
        <title>Fulvivirga kasyanovii gen. nov., sp nov., a novel member of the phylum Bacteroidetes isolated from seawater in a mussel farm.</title>
        <authorList>
            <person name="Zhao L.-H."/>
            <person name="Wang Z.-J."/>
        </authorList>
    </citation>
    <scope>NUCLEOTIDE SEQUENCE</scope>
    <source>
        <strain evidence="2">2943</strain>
    </source>
</reference>
<protein>
    <submittedName>
        <fullName evidence="2">AtpZ/AtpI family protein</fullName>
    </submittedName>
</protein>
<dbReference type="AlphaFoldDB" id="A0A937K1Q4"/>
<proteinExistence type="predicted"/>
<dbReference type="Proteomes" id="UP000659388">
    <property type="component" value="Unassembled WGS sequence"/>
</dbReference>
<feature type="transmembrane region" description="Helical" evidence="1">
    <location>
        <begin position="12"/>
        <end position="29"/>
    </location>
</feature>
<name>A0A937K1Q4_9BACT</name>
<keyword evidence="1" id="KW-0472">Membrane</keyword>
<dbReference type="InterPro" id="IPR032820">
    <property type="entry name" value="ATPase_put"/>
</dbReference>
<evidence type="ECO:0000313" key="3">
    <source>
        <dbReference type="Proteomes" id="UP000659388"/>
    </source>
</evidence>
<organism evidence="2 3">
    <name type="scientific">Fulvivirga sediminis</name>
    <dbReference type="NCBI Taxonomy" id="2803949"/>
    <lineage>
        <taxon>Bacteria</taxon>
        <taxon>Pseudomonadati</taxon>
        <taxon>Bacteroidota</taxon>
        <taxon>Cytophagia</taxon>
        <taxon>Cytophagales</taxon>
        <taxon>Fulvivirgaceae</taxon>
        <taxon>Fulvivirga</taxon>
    </lineage>
</organism>
<dbReference type="Pfam" id="PF09527">
    <property type="entry name" value="ATPase_gene1"/>
    <property type="match status" value="1"/>
</dbReference>
<feature type="transmembrane region" description="Helical" evidence="1">
    <location>
        <begin position="41"/>
        <end position="60"/>
    </location>
</feature>
<dbReference type="RefSeq" id="WP_202245539.1">
    <property type="nucleotide sequence ID" value="NZ_JAESIY010000009.1"/>
</dbReference>